<dbReference type="EMBL" id="CP073355">
    <property type="protein sequence ID" value="URA10607.1"/>
    <property type="molecule type" value="Genomic_DNA"/>
</dbReference>
<keyword evidence="2" id="KW-1185">Reference proteome</keyword>
<protein>
    <submittedName>
        <fullName evidence="1">Penicillin-insensitive murein endopeptidase</fullName>
    </submittedName>
</protein>
<sequence>MEGIARALGVPVKDVIEAPKRTGNYNGMSDSEIKKGLKVGEKLVLKNGKVMTEEEAKGVDWARVGKSIGNFFLLPLKKGYEFLSGLFGPKTSDYFTKVPITNVPEGGSADINNRLDKGKGWAPYGEQNDDKYAAPHFADYLARVIWGWYRKYPNYPMYINDISRPGGGEFPPHVTHRTGESVDIKFFTKDGKLHPEYPNYYNNPYYDRKLTEEFIIFAIKNAPQGYEVSEIFFNDIIIVNDLEGKYTNSSGENILRRSSGHDNHIHLKYRKISN</sequence>
<dbReference type="AlphaFoldDB" id="A0AAX3BE87"/>
<evidence type="ECO:0000313" key="1">
    <source>
        <dbReference type="EMBL" id="URA10607.1"/>
    </source>
</evidence>
<evidence type="ECO:0000313" key="2">
    <source>
        <dbReference type="Proteomes" id="UP001056539"/>
    </source>
</evidence>
<dbReference type="KEGG" id="taqu:KDW03_02040"/>
<accession>A0AAX3BE87</accession>
<reference evidence="1" key="1">
    <citation type="submission" date="2021-04" db="EMBL/GenBank/DDBJ databases">
        <authorList>
            <person name="Postec A."/>
        </authorList>
    </citation>
    <scope>NUCLEOTIDE SEQUENCE</scope>
    <source>
        <strain evidence="1">F1F22</strain>
    </source>
</reference>
<dbReference type="Proteomes" id="UP001056539">
    <property type="component" value="Chromosome"/>
</dbReference>
<dbReference type="RefSeq" id="WP_271435735.1">
    <property type="nucleotide sequence ID" value="NZ_CP073355.1"/>
</dbReference>
<gene>
    <name evidence="1" type="ORF">KDW03_02040</name>
</gene>
<organism evidence="1 2">
    <name type="scientific">Thermospira aquatica</name>
    <dbReference type="NCBI Taxonomy" id="2828656"/>
    <lineage>
        <taxon>Bacteria</taxon>
        <taxon>Pseudomonadati</taxon>
        <taxon>Spirochaetota</taxon>
        <taxon>Spirochaetia</taxon>
        <taxon>Brevinematales</taxon>
        <taxon>Thermospiraceae</taxon>
        <taxon>Thermospira</taxon>
    </lineage>
</organism>
<dbReference type="SUPFAM" id="SSF55166">
    <property type="entry name" value="Hedgehog/DD-peptidase"/>
    <property type="match status" value="1"/>
</dbReference>
<proteinExistence type="predicted"/>
<dbReference type="InterPro" id="IPR009045">
    <property type="entry name" value="Zn_M74/Hedgehog-like"/>
</dbReference>
<name>A0AAX3BE87_9SPIR</name>
<reference evidence="1" key="2">
    <citation type="submission" date="2022-06" db="EMBL/GenBank/DDBJ databases">
        <title>Thermospira aquatica gen. nov., sp. nov.</title>
        <authorList>
            <person name="Ben Ali Gam Z."/>
            <person name="Labat M."/>
        </authorList>
    </citation>
    <scope>NUCLEOTIDE SEQUENCE</scope>
    <source>
        <strain evidence="1">F1F22</strain>
    </source>
</reference>
<dbReference type="Gene3D" id="3.30.1380.10">
    <property type="match status" value="1"/>
</dbReference>